<protein>
    <submittedName>
        <fullName evidence="6">HRAS-like suppressor 3</fullName>
    </submittedName>
</protein>
<dbReference type="GO" id="GO:0004623">
    <property type="term" value="F:phospholipase A2 activity"/>
    <property type="evidence" value="ECO:0007669"/>
    <property type="project" value="TreeGrafter"/>
</dbReference>
<evidence type="ECO:0000256" key="4">
    <source>
        <dbReference type="ARBA" id="ARBA00023098"/>
    </source>
</evidence>
<sequence length="156" mass="17658">MTNQVSWGGEVDLKPGDLIEIFRTGYQHWAVYVGLGEVIHLTSADKCSEARAEAGSMKPLWAKKAMVKREPLSDAVGENKYRVSNKHDATYDVRTPDQIVSMAKKLEGQIVDYELITQNCEHFANSLRYDVARCDQVRNVLWLPMAKHLALLLLKI</sequence>
<evidence type="ECO:0000256" key="3">
    <source>
        <dbReference type="ARBA" id="ARBA00022801"/>
    </source>
</evidence>
<keyword evidence="7" id="KW-1185">Reference proteome</keyword>
<dbReference type="AlphaFoldDB" id="A0AAW1AN77"/>
<reference evidence="6 7" key="1">
    <citation type="journal article" date="2024" name="Proc. Natl. Acad. Sci. U.S.A.">
        <title>The genetic regulatory architecture and epigenomic basis for age-related changes in rattlesnake venom.</title>
        <authorList>
            <person name="Hogan M.P."/>
            <person name="Holding M.L."/>
            <person name="Nystrom G.S."/>
            <person name="Colston T.J."/>
            <person name="Bartlett D.A."/>
            <person name="Mason A.J."/>
            <person name="Ellsworth S.A."/>
            <person name="Rautsaw R.M."/>
            <person name="Lawrence K.C."/>
            <person name="Strickland J.L."/>
            <person name="He B."/>
            <person name="Fraser P."/>
            <person name="Margres M.J."/>
            <person name="Gilbert D.M."/>
            <person name="Gibbs H.L."/>
            <person name="Parkinson C.L."/>
            <person name="Rokyta D.R."/>
        </authorList>
    </citation>
    <scope>NUCLEOTIDE SEQUENCE [LARGE SCALE GENOMIC DNA]</scope>
    <source>
        <strain evidence="6">DRR0105</strain>
    </source>
</reference>
<keyword evidence="3" id="KW-0378">Hydrolase</keyword>
<feature type="domain" description="LRAT" evidence="5">
    <location>
        <begin position="18"/>
        <end position="136"/>
    </location>
</feature>
<evidence type="ECO:0000313" key="7">
    <source>
        <dbReference type="Proteomes" id="UP001474421"/>
    </source>
</evidence>
<accession>A0AAW1AN77</accession>
<dbReference type="Pfam" id="PF04970">
    <property type="entry name" value="LRAT"/>
    <property type="match status" value="1"/>
</dbReference>
<name>A0AAW1AN77_CROAD</name>
<dbReference type="GO" id="GO:0016410">
    <property type="term" value="F:N-acyltransferase activity"/>
    <property type="evidence" value="ECO:0007669"/>
    <property type="project" value="TreeGrafter"/>
</dbReference>
<dbReference type="InterPro" id="IPR051496">
    <property type="entry name" value="H-rev107_PLA/AT"/>
</dbReference>
<dbReference type="Gene3D" id="3.90.1720.10">
    <property type="entry name" value="endopeptidase domain like (from Nostoc punctiforme)"/>
    <property type="match status" value="1"/>
</dbReference>
<organism evidence="6 7">
    <name type="scientific">Crotalus adamanteus</name>
    <name type="common">Eastern diamondback rattlesnake</name>
    <dbReference type="NCBI Taxonomy" id="8729"/>
    <lineage>
        <taxon>Eukaryota</taxon>
        <taxon>Metazoa</taxon>
        <taxon>Chordata</taxon>
        <taxon>Craniata</taxon>
        <taxon>Vertebrata</taxon>
        <taxon>Euteleostomi</taxon>
        <taxon>Lepidosauria</taxon>
        <taxon>Squamata</taxon>
        <taxon>Bifurcata</taxon>
        <taxon>Unidentata</taxon>
        <taxon>Episquamata</taxon>
        <taxon>Toxicofera</taxon>
        <taxon>Serpentes</taxon>
        <taxon>Colubroidea</taxon>
        <taxon>Viperidae</taxon>
        <taxon>Crotalinae</taxon>
        <taxon>Crotalus</taxon>
    </lineage>
</organism>
<dbReference type="GO" id="GO:0005737">
    <property type="term" value="C:cytoplasm"/>
    <property type="evidence" value="ECO:0007669"/>
    <property type="project" value="TreeGrafter"/>
</dbReference>
<dbReference type="PANTHER" id="PTHR13943:SF31">
    <property type="entry name" value="PHOSPHOLIPASE A AND ACYLTRANSFERASE 3"/>
    <property type="match status" value="1"/>
</dbReference>
<dbReference type="InterPro" id="IPR007053">
    <property type="entry name" value="LRAT_dom"/>
</dbReference>
<dbReference type="PROSITE" id="PS51934">
    <property type="entry name" value="LRAT"/>
    <property type="match status" value="1"/>
</dbReference>
<proteinExistence type="inferred from homology"/>
<comment type="caution">
    <text evidence="6">The sequence shown here is derived from an EMBL/GenBank/DDBJ whole genome shotgun (WGS) entry which is preliminary data.</text>
</comment>
<evidence type="ECO:0000256" key="2">
    <source>
        <dbReference type="ARBA" id="ARBA00022679"/>
    </source>
</evidence>
<gene>
    <name evidence="6" type="ORF">NXF25_018516</name>
</gene>
<dbReference type="Proteomes" id="UP001474421">
    <property type="component" value="Unassembled WGS sequence"/>
</dbReference>
<evidence type="ECO:0000259" key="5">
    <source>
        <dbReference type="PROSITE" id="PS51934"/>
    </source>
</evidence>
<dbReference type="GO" id="GO:0070292">
    <property type="term" value="P:N-acylphosphatidylethanolamine metabolic process"/>
    <property type="evidence" value="ECO:0007669"/>
    <property type="project" value="TreeGrafter"/>
</dbReference>
<comment type="similarity">
    <text evidence="1">Belongs to the H-rev107 family.</text>
</comment>
<dbReference type="GO" id="GO:0008970">
    <property type="term" value="F:phospholipase A1 activity"/>
    <property type="evidence" value="ECO:0007669"/>
    <property type="project" value="TreeGrafter"/>
</dbReference>
<evidence type="ECO:0000256" key="1">
    <source>
        <dbReference type="ARBA" id="ARBA00007824"/>
    </source>
</evidence>
<keyword evidence="2" id="KW-0808">Transferase</keyword>
<dbReference type="EMBL" id="JAOTOJ010000019">
    <property type="protein sequence ID" value="KAK9391186.1"/>
    <property type="molecule type" value="Genomic_DNA"/>
</dbReference>
<dbReference type="PANTHER" id="PTHR13943">
    <property type="entry name" value="HRAS-LIKE SUPPRESSOR - RELATED"/>
    <property type="match status" value="1"/>
</dbReference>
<evidence type="ECO:0000313" key="6">
    <source>
        <dbReference type="EMBL" id="KAK9391186.1"/>
    </source>
</evidence>
<keyword evidence="4" id="KW-0443">Lipid metabolism</keyword>